<reference evidence="2 3" key="1">
    <citation type="submission" date="2018-04" db="EMBL/GenBank/DDBJ databases">
        <title>Aerococcus urinae genomes.</title>
        <authorList>
            <person name="Hilt E."/>
            <person name="Gilbert N.M."/>
            <person name="Thomas-White K."/>
            <person name="Putonti C."/>
            <person name="Lewis A.L."/>
            <person name="Visck K.L."/>
            <person name="Wolfe A.J."/>
        </authorList>
    </citation>
    <scope>NUCLEOTIDE SEQUENCE [LARGE SCALE GENOMIC DNA]</scope>
    <source>
        <strain evidence="2 3">UMB7480</strain>
    </source>
</reference>
<dbReference type="Pfam" id="PF01841">
    <property type="entry name" value="Transglut_core"/>
    <property type="match status" value="1"/>
</dbReference>
<evidence type="ECO:0000259" key="1">
    <source>
        <dbReference type="SMART" id="SM00460"/>
    </source>
</evidence>
<dbReference type="InterPro" id="IPR002931">
    <property type="entry name" value="Transglutaminase-like"/>
</dbReference>
<evidence type="ECO:0000313" key="3">
    <source>
        <dbReference type="Proteomes" id="UP000251923"/>
    </source>
</evidence>
<dbReference type="EMBL" id="QMHM01000123">
    <property type="protein sequence ID" value="RAV74162.1"/>
    <property type="molecule type" value="Genomic_DNA"/>
</dbReference>
<dbReference type="SUPFAM" id="SSF54001">
    <property type="entry name" value="Cysteine proteinases"/>
    <property type="match status" value="1"/>
</dbReference>
<accession>A0A329NV70</accession>
<proteinExistence type="predicted"/>
<dbReference type="InterPro" id="IPR038765">
    <property type="entry name" value="Papain-like_cys_pep_sf"/>
</dbReference>
<gene>
    <name evidence="2" type="ORF">DBT54_10355</name>
</gene>
<feature type="domain" description="Transglutaminase-like" evidence="1">
    <location>
        <begin position="45"/>
        <end position="109"/>
    </location>
</feature>
<dbReference type="Proteomes" id="UP000251923">
    <property type="component" value="Unassembled WGS sequence"/>
</dbReference>
<organism evidence="2 3">
    <name type="scientific">Aerococcus urinae</name>
    <dbReference type="NCBI Taxonomy" id="1376"/>
    <lineage>
        <taxon>Bacteria</taxon>
        <taxon>Bacillati</taxon>
        <taxon>Bacillota</taxon>
        <taxon>Bacilli</taxon>
        <taxon>Lactobacillales</taxon>
        <taxon>Aerococcaceae</taxon>
        <taxon>Aerococcus</taxon>
    </lineage>
</organism>
<comment type="caution">
    <text evidence="2">The sequence shown here is derived from an EMBL/GenBank/DDBJ whole genome shotgun (WGS) entry which is preliminary data.</text>
</comment>
<evidence type="ECO:0000313" key="2">
    <source>
        <dbReference type="EMBL" id="RAV74162.1"/>
    </source>
</evidence>
<name>A0A329NV70_9LACT</name>
<dbReference type="SMART" id="SM00460">
    <property type="entry name" value="TGc"/>
    <property type="match status" value="1"/>
</dbReference>
<dbReference type="Gene3D" id="3.10.620.30">
    <property type="match status" value="1"/>
</dbReference>
<protein>
    <submittedName>
        <fullName evidence="2">Transglutaminase family protein</fullName>
    </submittedName>
</protein>
<dbReference type="PANTHER" id="PTHR33490">
    <property type="entry name" value="BLR5614 PROTEIN-RELATED"/>
    <property type="match status" value="1"/>
</dbReference>
<dbReference type="PANTHER" id="PTHR33490:SF6">
    <property type="entry name" value="SLL1049 PROTEIN"/>
    <property type="match status" value="1"/>
</dbReference>
<feature type="non-terminal residue" evidence="2">
    <location>
        <position position="147"/>
    </location>
</feature>
<dbReference type="AlphaFoldDB" id="A0A329NV70"/>
<sequence length="147" mass="15270">MLTADAVAASDGTTLDTAHRLMNAIRAAIDYRPGTTDVATTASEALAAGSGVCQDHAHVFISAARLAGIPARYVSGYLCTGSAVDDDAGHAWAEAHIEGLGWVGFDVANCICPTDAYVRVAYGLDYLEAAPIRGLRRGGGQETMTVR</sequence>